<dbReference type="Gene3D" id="3.30.565.10">
    <property type="entry name" value="Histidine kinase-like ATPase, C-terminal domain"/>
    <property type="match status" value="1"/>
</dbReference>
<feature type="domain" description="Histidine kinase" evidence="8">
    <location>
        <begin position="388"/>
        <end position="602"/>
    </location>
</feature>
<evidence type="ECO:0000256" key="2">
    <source>
        <dbReference type="ARBA" id="ARBA00012438"/>
    </source>
</evidence>
<dbReference type="EC" id="2.7.13.3" evidence="2"/>
<dbReference type="InterPro" id="IPR004358">
    <property type="entry name" value="Sig_transdc_His_kin-like_C"/>
</dbReference>
<keyword evidence="7" id="KW-0732">Signal</keyword>
<dbReference type="PANTHER" id="PTHR42878">
    <property type="entry name" value="TWO-COMPONENT HISTIDINE KINASE"/>
    <property type="match status" value="1"/>
</dbReference>
<feature type="signal peptide" evidence="7">
    <location>
        <begin position="1"/>
        <end position="31"/>
    </location>
</feature>
<keyword evidence="6" id="KW-1133">Transmembrane helix</keyword>
<dbReference type="InterPro" id="IPR003661">
    <property type="entry name" value="HisK_dim/P_dom"/>
</dbReference>
<dbReference type="SMART" id="SM00387">
    <property type="entry name" value="HATPase_c"/>
    <property type="match status" value="1"/>
</dbReference>
<keyword evidence="5" id="KW-0418">Kinase</keyword>
<dbReference type="InterPro" id="IPR050351">
    <property type="entry name" value="BphY/WalK/GraS-like"/>
</dbReference>
<evidence type="ECO:0000313" key="9">
    <source>
        <dbReference type="EMBL" id="QRF67425.1"/>
    </source>
</evidence>
<dbReference type="SUPFAM" id="SSF47384">
    <property type="entry name" value="Homodimeric domain of signal transducing histidine kinase"/>
    <property type="match status" value="1"/>
</dbReference>
<dbReference type="RefSeq" id="WP_082055997.1">
    <property type="nucleotide sequence ID" value="NZ_CP047166.1"/>
</dbReference>
<evidence type="ECO:0000256" key="3">
    <source>
        <dbReference type="ARBA" id="ARBA00022553"/>
    </source>
</evidence>
<dbReference type="Pfam" id="PF00512">
    <property type="entry name" value="HisKA"/>
    <property type="match status" value="1"/>
</dbReference>
<evidence type="ECO:0000256" key="4">
    <source>
        <dbReference type="ARBA" id="ARBA00022679"/>
    </source>
</evidence>
<dbReference type="CDD" id="cd00082">
    <property type="entry name" value="HisKA"/>
    <property type="match status" value="1"/>
</dbReference>
<name>A0ABX7FA52_9RHOB</name>
<dbReference type="SUPFAM" id="SSF55874">
    <property type="entry name" value="ATPase domain of HSP90 chaperone/DNA topoisomerase II/histidine kinase"/>
    <property type="match status" value="1"/>
</dbReference>
<gene>
    <name evidence="9" type="ORF">GQA70_14585</name>
</gene>
<sequence>MSYFRCRAPLALATLLLALALALLSGGRAQSGPGGLRQGWEPLPARIEAGQGEAAVPADCMMDLARMLTPRAGPQLRLFGFAEGEGRPGFDGSQGGAGQTRARAIATDADGARRLQAMRSGDIGASILPQHAVEAPIRAEADPDSFATAGPEPPAVEGVLALSPAPDDLRARPDAVIPAALASDHSARRGTLWFGPSRNRPPDRARLLIVVLCTGGGILVAGVIWQNHRRSMIAARQGIAADLIDSIPAGLLLIAADDRVTYVNREILETTRDDPDVMRCGAHYPTAMKALIDNGAFDLEGRTPEDMLRLLAVDGLKDGFRQELRMADGRSFIRIARRLGSGETLIVRQDVTVERARLRQIEALNRALAEKVRITTATNAELRAFAYATSHDLKSPLNSAIMLADLLLEEERHGARDAVRDLISDLRGTLRGMSGLIDDVRLYTDAIVTGAAMAPCDLQAMAEGIIGTMTPDLQAVGAEVTVQGLPQISGQAVQLRQLLSNLLDNALTFRARDRALRVDLCGFDGPEEAGFTIRDNGIGIDPVYHDRIFELFQKLHPGTLYPGNGLGLPICQRVVLAHGGRIAVDSAPDRGAAFTVTFGKDVR</sequence>
<dbReference type="PROSITE" id="PS50109">
    <property type="entry name" value="HIS_KIN"/>
    <property type="match status" value="1"/>
</dbReference>
<evidence type="ECO:0000259" key="8">
    <source>
        <dbReference type="PROSITE" id="PS50109"/>
    </source>
</evidence>
<comment type="catalytic activity">
    <reaction evidence="1">
        <text>ATP + protein L-histidine = ADP + protein N-phospho-L-histidine.</text>
        <dbReference type="EC" id="2.7.13.3"/>
    </reaction>
</comment>
<evidence type="ECO:0000256" key="6">
    <source>
        <dbReference type="SAM" id="Phobius"/>
    </source>
</evidence>
<evidence type="ECO:0000256" key="5">
    <source>
        <dbReference type="ARBA" id="ARBA00022777"/>
    </source>
</evidence>
<proteinExistence type="predicted"/>
<keyword evidence="10" id="KW-1185">Reference proteome</keyword>
<feature type="chain" id="PRO_5046995286" description="histidine kinase" evidence="7">
    <location>
        <begin position="32"/>
        <end position="603"/>
    </location>
</feature>
<keyword evidence="6" id="KW-0472">Membrane</keyword>
<dbReference type="PANTHER" id="PTHR42878:SF15">
    <property type="entry name" value="BACTERIOPHYTOCHROME"/>
    <property type="match status" value="1"/>
</dbReference>
<dbReference type="InterPro" id="IPR036097">
    <property type="entry name" value="HisK_dim/P_sf"/>
</dbReference>
<evidence type="ECO:0000256" key="1">
    <source>
        <dbReference type="ARBA" id="ARBA00000085"/>
    </source>
</evidence>
<evidence type="ECO:0000313" key="10">
    <source>
        <dbReference type="Proteomes" id="UP000596387"/>
    </source>
</evidence>
<feature type="transmembrane region" description="Helical" evidence="6">
    <location>
        <begin position="207"/>
        <end position="225"/>
    </location>
</feature>
<reference evidence="9 10" key="1">
    <citation type="submission" date="2019-12" db="EMBL/GenBank/DDBJ databases">
        <title>Complete Genome Sequence of a Quorum-Sensing Bacterium,Rhodobacteraceae bacterium C31, Isolated from a marine microalgae symbiotic bacteria.</title>
        <authorList>
            <person name="Zhang Y."/>
        </authorList>
    </citation>
    <scope>NUCLEOTIDE SEQUENCE [LARGE SCALE GENOMIC DNA]</scope>
    <source>
        <strain evidence="9 10">C31</strain>
    </source>
</reference>
<organism evidence="9 10">
    <name type="scientific">Ponticoccus alexandrii</name>
    <dbReference type="NCBI Taxonomy" id="1943633"/>
    <lineage>
        <taxon>Bacteria</taxon>
        <taxon>Pseudomonadati</taxon>
        <taxon>Pseudomonadota</taxon>
        <taxon>Alphaproteobacteria</taxon>
        <taxon>Rhodobacterales</taxon>
        <taxon>Roseobacteraceae</taxon>
        <taxon>Ponticoccus</taxon>
    </lineage>
</organism>
<keyword evidence="6" id="KW-0812">Transmembrane</keyword>
<dbReference type="Pfam" id="PF02518">
    <property type="entry name" value="HATPase_c"/>
    <property type="match status" value="1"/>
</dbReference>
<dbReference type="EMBL" id="CP047166">
    <property type="protein sequence ID" value="QRF67425.1"/>
    <property type="molecule type" value="Genomic_DNA"/>
</dbReference>
<dbReference type="InterPro" id="IPR003594">
    <property type="entry name" value="HATPase_dom"/>
</dbReference>
<dbReference type="Gene3D" id="1.10.287.130">
    <property type="match status" value="1"/>
</dbReference>
<keyword evidence="4" id="KW-0808">Transferase</keyword>
<dbReference type="PRINTS" id="PR00344">
    <property type="entry name" value="BCTRLSENSOR"/>
</dbReference>
<dbReference type="Proteomes" id="UP000596387">
    <property type="component" value="Chromosome"/>
</dbReference>
<protein>
    <recommendedName>
        <fullName evidence="2">histidine kinase</fullName>
        <ecNumber evidence="2">2.7.13.3</ecNumber>
    </recommendedName>
</protein>
<accession>A0ABX7FA52</accession>
<dbReference type="SMART" id="SM00388">
    <property type="entry name" value="HisKA"/>
    <property type="match status" value="1"/>
</dbReference>
<keyword evidence="3" id="KW-0597">Phosphoprotein</keyword>
<dbReference type="InterPro" id="IPR036890">
    <property type="entry name" value="HATPase_C_sf"/>
</dbReference>
<evidence type="ECO:0000256" key="7">
    <source>
        <dbReference type="SAM" id="SignalP"/>
    </source>
</evidence>
<dbReference type="InterPro" id="IPR005467">
    <property type="entry name" value="His_kinase_dom"/>
</dbReference>